<dbReference type="EMBL" id="CADCVS010000025">
    <property type="protein sequence ID" value="CAA9471263.1"/>
    <property type="molecule type" value="Genomic_DNA"/>
</dbReference>
<proteinExistence type="predicted"/>
<feature type="region of interest" description="Disordered" evidence="1">
    <location>
        <begin position="1"/>
        <end position="41"/>
    </location>
</feature>
<feature type="non-terminal residue" evidence="2">
    <location>
        <position position="41"/>
    </location>
</feature>
<organism evidence="2">
    <name type="scientific">uncultured Solirubrobacteraceae bacterium</name>
    <dbReference type="NCBI Taxonomy" id="1162706"/>
    <lineage>
        <taxon>Bacteria</taxon>
        <taxon>Bacillati</taxon>
        <taxon>Actinomycetota</taxon>
        <taxon>Thermoleophilia</taxon>
        <taxon>Solirubrobacterales</taxon>
        <taxon>Solirubrobacteraceae</taxon>
        <taxon>environmental samples</taxon>
    </lineage>
</organism>
<sequence length="41" mass="4791">AITAQAMDPRPLLPRAVHGRPRRRDRQRRAAVDPPRPRLLR</sequence>
<reference evidence="2" key="1">
    <citation type="submission" date="2020-02" db="EMBL/GenBank/DDBJ databases">
        <authorList>
            <person name="Meier V. D."/>
        </authorList>
    </citation>
    <scope>NUCLEOTIDE SEQUENCE</scope>
    <source>
        <strain evidence="2">AVDCRST_MAG30</strain>
    </source>
</reference>
<evidence type="ECO:0000256" key="1">
    <source>
        <dbReference type="SAM" id="MobiDB-lite"/>
    </source>
</evidence>
<gene>
    <name evidence="2" type="ORF">AVDCRST_MAG30-124</name>
</gene>
<feature type="non-terminal residue" evidence="2">
    <location>
        <position position="1"/>
    </location>
</feature>
<feature type="compositionally biased region" description="Basic residues" evidence="1">
    <location>
        <begin position="17"/>
        <end position="29"/>
    </location>
</feature>
<protein>
    <submittedName>
        <fullName evidence="2">Uncharacterized MFS-type transporter</fullName>
    </submittedName>
</protein>
<dbReference type="AlphaFoldDB" id="A0A6J4RDS9"/>
<evidence type="ECO:0000313" key="2">
    <source>
        <dbReference type="EMBL" id="CAA9471263.1"/>
    </source>
</evidence>
<name>A0A6J4RDS9_9ACTN</name>
<accession>A0A6J4RDS9</accession>